<accession>A0A0D9YM60</accession>
<dbReference type="EnsemblPlants" id="OGLUM02G03210.1">
    <property type="protein sequence ID" value="OGLUM02G03210.1"/>
    <property type="gene ID" value="OGLUM02G03210"/>
</dbReference>
<evidence type="ECO:0000313" key="1">
    <source>
        <dbReference type="EnsemblPlants" id="OGLUM02G03210.1"/>
    </source>
</evidence>
<dbReference type="HOGENOM" id="CLU_2871278_0_0_1"/>
<evidence type="ECO:0000313" key="2">
    <source>
        <dbReference type="Proteomes" id="UP000026961"/>
    </source>
</evidence>
<dbReference type="Gramene" id="OGLUM02G03210.1">
    <property type="protein sequence ID" value="OGLUM02G03210.1"/>
    <property type="gene ID" value="OGLUM02G03210"/>
</dbReference>
<reference evidence="1" key="2">
    <citation type="submission" date="2018-05" db="EMBL/GenBank/DDBJ databases">
        <title>OgluRS3 (Oryza glumaepatula Reference Sequence Version 3).</title>
        <authorList>
            <person name="Zhang J."/>
            <person name="Kudrna D."/>
            <person name="Lee S."/>
            <person name="Talag J."/>
            <person name="Welchert J."/>
            <person name="Wing R.A."/>
        </authorList>
    </citation>
    <scope>NUCLEOTIDE SEQUENCE [LARGE SCALE GENOMIC DNA]</scope>
</reference>
<proteinExistence type="predicted"/>
<keyword evidence="2" id="KW-1185">Reference proteome</keyword>
<reference evidence="1" key="1">
    <citation type="submission" date="2015-04" db="UniProtKB">
        <authorList>
            <consortium name="EnsemblPlants"/>
        </authorList>
    </citation>
    <scope>IDENTIFICATION</scope>
</reference>
<dbReference type="Proteomes" id="UP000026961">
    <property type="component" value="Chromosome 2"/>
</dbReference>
<protein>
    <submittedName>
        <fullName evidence="1">Uncharacterized protein</fullName>
    </submittedName>
</protein>
<sequence length="64" mass="6878">MWGRGGLTLTRSGVYCSFRPTAAATGDGCATGDRPRVSYTFFSISGEYPLIGWQLLVVVAAIYI</sequence>
<organism evidence="1">
    <name type="scientific">Oryza glumipatula</name>
    <dbReference type="NCBI Taxonomy" id="40148"/>
    <lineage>
        <taxon>Eukaryota</taxon>
        <taxon>Viridiplantae</taxon>
        <taxon>Streptophyta</taxon>
        <taxon>Embryophyta</taxon>
        <taxon>Tracheophyta</taxon>
        <taxon>Spermatophyta</taxon>
        <taxon>Magnoliopsida</taxon>
        <taxon>Liliopsida</taxon>
        <taxon>Poales</taxon>
        <taxon>Poaceae</taxon>
        <taxon>BOP clade</taxon>
        <taxon>Oryzoideae</taxon>
        <taxon>Oryzeae</taxon>
        <taxon>Oryzinae</taxon>
        <taxon>Oryza</taxon>
    </lineage>
</organism>
<name>A0A0D9YM60_9ORYZ</name>
<dbReference type="AlphaFoldDB" id="A0A0D9YM60"/>